<comment type="caution">
    <text evidence="2">The sequence shown here is derived from an EMBL/GenBank/DDBJ whole genome shotgun (WGS) entry which is preliminary data.</text>
</comment>
<proteinExistence type="predicted"/>
<dbReference type="Gene3D" id="3.40.50.800">
    <property type="entry name" value="Anticodon-binding domain"/>
    <property type="match status" value="1"/>
</dbReference>
<dbReference type="Pfam" id="PF03129">
    <property type="entry name" value="HGTP_anticodon"/>
    <property type="match status" value="1"/>
</dbReference>
<keyword evidence="2" id="KW-0030">Aminoacyl-tRNA synthetase</keyword>
<dbReference type="CDD" id="cd00861">
    <property type="entry name" value="ProRS_anticodon_short"/>
    <property type="match status" value="1"/>
</dbReference>
<keyword evidence="2" id="KW-0436">Ligase</keyword>
<dbReference type="InterPro" id="IPR004154">
    <property type="entry name" value="Anticodon-bd"/>
</dbReference>
<feature type="non-terminal residue" evidence="2">
    <location>
        <position position="1"/>
    </location>
</feature>
<evidence type="ECO:0000313" key="2">
    <source>
        <dbReference type="EMBL" id="EQD33781.1"/>
    </source>
</evidence>
<dbReference type="GO" id="GO:0005829">
    <property type="term" value="C:cytosol"/>
    <property type="evidence" value="ECO:0007669"/>
    <property type="project" value="TreeGrafter"/>
</dbReference>
<dbReference type="EMBL" id="AUZY01011636">
    <property type="protein sequence ID" value="EQD33781.1"/>
    <property type="molecule type" value="Genomic_DNA"/>
</dbReference>
<dbReference type="GO" id="GO:0004827">
    <property type="term" value="F:proline-tRNA ligase activity"/>
    <property type="evidence" value="ECO:0007669"/>
    <property type="project" value="TreeGrafter"/>
</dbReference>
<dbReference type="InterPro" id="IPR044140">
    <property type="entry name" value="ProRS_anticodon_short"/>
</dbReference>
<reference evidence="2" key="2">
    <citation type="journal article" date="2014" name="ISME J.">
        <title>Microbial stratification in low pH oxic and suboxic macroscopic growths along an acid mine drainage.</title>
        <authorList>
            <person name="Mendez-Garcia C."/>
            <person name="Mesa V."/>
            <person name="Sprenger R.R."/>
            <person name="Richter M."/>
            <person name="Diez M.S."/>
            <person name="Solano J."/>
            <person name="Bargiela R."/>
            <person name="Golyshina O.V."/>
            <person name="Manteca A."/>
            <person name="Ramos J.L."/>
            <person name="Gallego J.R."/>
            <person name="Llorente I."/>
            <person name="Martins Dos Santos V.A."/>
            <person name="Jensen O.N."/>
            <person name="Pelaez A.I."/>
            <person name="Sanchez J."/>
            <person name="Ferrer M."/>
        </authorList>
    </citation>
    <scope>NUCLEOTIDE SEQUENCE</scope>
</reference>
<dbReference type="SUPFAM" id="SSF52954">
    <property type="entry name" value="Class II aaRS ABD-related"/>
    <property type="match status" value="1"/>
</dbReference>
<reference evidence="2" key="1">
    <citation type="submission" date="2013-08" db="EMBL/GenBank/DDBJ databases">
        <authorList>
            <person name="Mendez C."/>
            <person name="Richter M."/>
            <person name="Ferrer M."/>
            <person name="Sanchez J."/>
        </authorList>
    </citation>
    <scope>NUCLEOTIDE SEQUENCE</scope>
</reference>
<dbReference type="AlphaFoldDB" id="T0YEG5"/>
<accession>T0YEG5</accession>
<protein>
    <submittedName>
        <fullName evidence="2">Prolyl-tRNA synthetase</fullName>
    </submittedName>
</protein>
<dbReference type="InterPro" id="IPR050062">
    <property type="entry name" value="Pro-tRNA_synthetase"/>
</dbReference>
<evidence type="ECO:0000259" key="1">
    <source>
        <dbReference type="Pfam" id="PF03129"/>
    </source>
</evidence>
<dbReference type="PANTHER" id="PTHR42753">
    <property type="entry name" value="MITOCHONDRIAL RIBOSOME PROTEIN L39/PROLYL-TRNA LIGASE FAMILY MEMBER"/>
    <property type="match status" value="1"/>
</dbReference>
<gene>
    <name evidence="2" type="ORF">B1B_17425</name>
</gene>
<name>T0YEG5_9ZZZZ</name>
<sequence length="152" mass="16416">GRMLACAAEEHHDERGLSLPISIAPYAVALISVGGEEEVVGLADSVYRELSAQGVEVLYDDRDLSPGVKFADADLRGMPLRVTVSPRALRSGGAEFKRRSGEPFIVSRDRVTAAVLEELRLLEEELERWVGAQMAPVEQLVATTLGGARSDV</sequence>
<feature type="domain" description="Anticodon-binding" evidence="1">
    <location>
        <begin position="28"/>
        <end position="117"/>
    </location>
</feature>
<dbReference type="PANTHER" id="PTHR42753:SF2">
    <property type="entry name" value="PROLINE--TRNA LIGASE"/>
    <property type="match status" value="1"/>
</dbReference>
<dbReference type="InterPro" id="IPR036621">
    <property type="entry name" value="Anticodon-bd_dom_sf"/>
</dbReference>
<dbReference type="GO" id="GO:0006433">
    <property type="term" value="P:prolyl-tRNA aminoacylation"/>
    <property type="evidence" value="ECO:0007669"/>
    <property type="project" value="TreeGrafter"/>
</dbReference>
<organism evidence="2">
    <name type="scientific">mine drainage metagenome</name>
    <dbReference type="NCBI Taxonomy" id="410659"/>
    <lineage>
        <taxon>unclassified sequences</taxon>
        <taxon>metagenomes</taxon>
        <taxon>ecological metagenomes</taxon>
    </lineage>
</organism>